<proteinExistence type="predicted"/>
<evidence type="ECO:0000256" key="1">
    <source>
        <dbReference type="SAM" id="MobiDB-lite"/>
    </source>
</evidence>
<feature type="domain" description="LysM" evidence="2">
    <location>
        <begin position="454"/>
        <end position="497"/>
    </location>
</feature>
<dbReference type="Pfam" id="PF20918">
    <property type="entry name" value="SPOCS_spoVID-N"/>
    <property type="match status" value="1"/>
</dbReference>
<dbReference type="SMART" id="SM00257">
    <property type="entry name" value="LysM"/>
    <property type="match status" value="1"/>
</dbReference>
<dbReference type="InterPro" id="IPR048862">
    <property type="entry name" value="SPOCS_spoVID_N"/>
</dbReference>
<dbReference type="SUPFAM" id="SSF54106">
    <property type="entry name" value="LysM domain"/>
    <property type="match status" value="1"/>
</dbReference>
<evidence type="ECO:0000259" key="2">
    <source>
        <dbReference type="PROSITE" id="PS51782"/>
    </source>
</evidence>
<feature type="region of interest" description="Disordered" evidence="1">
    <location>
        <begin position="232"/>
        <end position="433"/>
    </location>
</feature>
<keyword evidence="4" id="KW-1185">Reference proteome</keyword>
<name>A0A841SSE6_9BACL</name>
<dbReference type="AlphaFoldDB" id="A0A841SSE6"/>
<comment type="caution">
    <text evidence="3">The sequence shown here is derived from an EMBL/GenBank/DDBJ whole genome shotgun (WGS) entry which is preliminary data.</text>
</comment>
<organism evidence="3 4">
    <name type="scientific">Cohnella thailandensis</name>
    <dbReference type="NCBI Taxonomy" id="557557"/>
    <lineage>
        <taxon>Bacteria</taxon>
        <taxon>Bacillati</taxon>
        <taxon>Bacillota</taxon>
        <taxon>Bacilli</taxon>
        <taxon>Bacillales</taxon>
        <taxon>Paenibacillaceae</taxon>
        <taxon>Cohnella</taxon>
    </lineage>
</organism>
<feature type="compositionally biased region" description="Low complexity" evidence="1">
    <location>
        <begin position="291"/>
        <end position="308"/>
    </location>
</feature>
<feature type="compositionally biased region" description="Low complexity" evidence="1">
    <location>
        <begin position="320"/>
        <end position="361"/>
    </location>
</feature>
<dbReference type="CDD" id="cd00118">
    <property type="entry name" value="LysM"/>
    <property type="match status" value="1"/>
</dbReference>
<sequence>MSESYNGLRFDIFERVHLPEEVAAIEELEEIELVPHMQALPMDDQIVLRGHLLLTGSYRSQDERSANRQLEHWIPVEISLPVGRVERLEDLAVEIDNFDVDLLSTRSLNVTGVLGLKGLQVSVPQAPVWQEDSFTVVHQAPLEAPKFYEETGHAETVYAENGNAEAGYAETGNAETSYAETRYAESRQEAGSYPSPDYSWFDSYGRKEPGPVNSSYPYEYGAQQVYLPQIEQPEPEPYEPNASEYGQADSYAYRPPNESPEESYGSAALAEQPWGDVTQASQERSEGEQAVPSQPSSQPPSQVSQVSSAKPETPVAPEKAVTPETPVAPEATAASAAPAVSATSGTAAPATQAEPAYSAPAPEEKQELKVALNTKAPESASSYGGVGLLSQLGDKGAKRESETRLAEEAQQTEQETVANAAAGPSTSESSGDEVEWTRLFLAKSGSANTFRKFKLCVVQREDTLDAIATRYNVQARELQLHNRLAEPHVTEGQILYIP</sequence>
<feature type="compositionally biased region" description="Basic and acidic residues" evidence="1">
    <location>
        <begin position="395"/>
        <end position="407"/>
    </location>
</feature>
<feature type="compositionally biased region" description="Low complexity" evidence="1">
    <location>
        <begin position="408"/>
        <end position="422"/>
    </location>
</feature>
<evidence type="ECO:0000313" key="4">
    <source>
        <dbReference type="Proteomes" id="UP000535838"/>
    </source>
</evidence>
<reference evidence="3 4" key="1">
    <citation type="submission" date="2020-08" db="EMBL/GenBank/DDBJ databases">
        <title>Cohnella phylogeny.</title>
        <authorList>
            <person name="Dunlap C."/>
        </authorList>
    </citation>
    <scope>NUCLEOTIDE SEQUENCE [LARGE SCALE GENOMIC DNA]</scope>
    <source>
        <strain evidence="3 4">DSM 25241</strain>
    </source>
</reference>
<dbReference type="Pfam" id="PF01476">
    <property type="entry name" value="LysM"/>
    <property type="match status" value="1"/>
</dbReference>
<dbReference type="PROSITE" id="PS51782">
    <property type="entry name" value="LYSM"/>
    <property type="match status" value="1"/>
</dbReference>
<dbReference type="InterPro" id="IPR018392">
    <property type="entry name" value="LysM"/>
</dbReference>
<dbReference type="InterPro" id="IPR036779">
    <property type="entry name" value="LysM_dom_sf"/>
</dbReference>
<evidence type="ECO:0000313" key="3">
    <source>
        <dbReference type="EMBL" id="MBB6633899.1"/>
    </source>
</evidence>
<dbReference type="Proteomes" id="UP000535838">
    <property type="component" value="Unassembled WGS sequence"/>
</dbReference>
<protein>
    <submittedName>
        <fullName evidence="3">LysM peptidoglycan-binding domain-containing protein</fullName>
    </submittedName>
</protein>
<dbReference type="RefSeq" id="WP_185119106.1">
    <property type="nucleotide sequence ID" value="NZ_JACJVQ010000005.1"/>
</dbReference>
<dbReference type="Gene3D" id="3.10.350.10">
    <property type="entry name" value="LysM domain"/>
    <property type="match status" value="1"/>
</dbReference>
<accession>A0A841SSE6</accession>
<gene>
    <name evidence="3" type="ORF">H7B67_07245</name>
</gene>
<dbReference type="EMBL" id="JACJVQ010000005">
    <property type="protein sequence ID" value="MBB6633899.1"/>
    <property type="molecule type" value="Genomic_DNA"/>
</dbReference>